<dbReference type="InterPro" id="IPR001789">
    <property type="entry name" value="Sig_transdc_resp-reg_receiver"/>
</dbReference>
<dbReference type="SMART" id="SM00448">
    <property type="entry name" value="REC"/>
    <property type="match status" value="1"/>
</dbReference>
<comment type="caution">
    <text evidence="6">The sequence shown here is derived from an EMBL/GenBank/DDBJ whole genome shotgun (WGS) entry which is preliminary data.</text>
</comment>
<dbReference type="GO" id="GO:0006355">
    <property type="term" value="P:regulation of DNA-templated transcription"/>
    <property type="evidence" value="ECO:0007669"/>
    <property type="project" value="InterPro"/>
</dbReference>
<dbReference type="GO" id="GO:0000160">
    <property type="term" value="P:phosphorelay signal transduction system"/>
    <property type="evidence" value="ECO:0007669"/>
    <property type="project" value="InterPro"/>
</dbReference>
<dbReference type="SUPFAM" id="SSF46894">
    <property type="entry name" value="C-terminal effector domain of the bipartite response regulators"/>
    <property type="match status" value="1"/>
</dbReference>
<feature type="domain" description="Response regulatory" evidence="5">
    <location>
        <begin position="10"/>
        <end position="126"/>
    </location>
</feature>
<name>A0A9W6R605_9PSEU</name>
<keyword evidence="2 6" id="KW-0238">DNA-binding</keyword>
<evidence type="ECO:0000259" key="5">
    <source>
        <dbReference type="PROSITE" id="PS50110"/>
    </source>
</evidence>
<dbReference type="Pfam" id="PF00196">
    <property type="entry name" value="GerE"/>
    <property type="match status" value="1"/>
</dbReference>
<dbReference type="InterPro" id="IPR039420">
    <property type="entry name" value="WalR-like"/>
</dbReference>
<dbReference type="InterPro" id="IPR000792">
    <property type="entry name" value="Tscrpt_reg_LuxR_C"/>
</dbReference>
<dbReference type="PANTHER" id="PTHR43214">
    <property type="entry name" value="TWO-COMPONENT RESPONSE REGULATOR"/>
    <property type="match status" value="1"/>
</dbReference>
<feature type="modified residue" description="4-aspartylphosphate" evidence="3">
    <location>
        <position position="61"/>
    </location>
</feature>
<dbReference type="RefSeq" id="WP_285489122.1">
    <property type="nucleotide sequence ID" value="NZ_BSTI01000017.1"/>
</dbReference>
<dbReference type="InterPro" id="IPR011006">
    <property type="entry name" value="CheY-like_superfamily"/>
</dbReference>
<protein>
    <submittedName>
        <fullName evidence="6">DNA-binding response regulator</fullName>
    </submittedName>
</protein>
<dbReference type="SMART" id="SM00421">
    <property type="entry name" value="HTH_LUXR"/>
    <property type="match status" value="1"/>
</dbReference>
<dbReference type="Gene3D" id="3.40.50.2300">
    <property type="match status" value="1"/>
</dbReference>
<gene>
    <name evidence="6" type="ORF">Atai01_62650</name>
</gene>
<organism evidence="6 7">
    <name type="scientific">Amycolatopsis taiwanensis</name>
    <dbReference type="NCBI Taxonomy" id="342230"/>
    <lineage>
        <taxon>Bacteria</taxon>
        <taxon>Bacillati</taxon>
        <taxon>Actinomycetota</taxon>
        <taxon>Actinomycetes</taxon>
        <taxon>Pseudonocardiales</taxon>
        <taxon>Pseudonocardiaceae</taxon>
        <taxon>Amycolatopsis</taxon>
    </lineage>
</organism>
<proteinExistence type="predicted"/>
<dbReference type="EMBL" id="BSTI01000017">
    <property type="protein sequence ID" value="GLY69646.1"/>
    <property type="molecule type" value="Genomic_DNA"/>
</dbReference>
<dbReference type="PROSITE" id="PS50043">
    <property type="entry name" value="HTH_LUXR_2"/>
    <property type="match status" value="1"/>
</dbReference>
<evidence type="ECO:0000259" key="4">
    <source>
        <dbReference type="PROSITE" id="PS50043"/>
    </source>
</evidence>
<dbReference type="AlphaFoldDB" id="A0A9W6R605"/>
<dbReference type="Pfam" id="PF00072">
    <property type="entry name" value="Response_reg"/>
    <property type="match status" value="1"/>
</dbReference>
<reference evidence="6" key="1">
    <citation type="submission" date="2023-03" db="EMBL/GenBank/DDBJ databases">
        <title>Amycolatopsis taiwanensis NBRC 103393.</title>
        <authorList>
            <person name="Ichikawa N."/>
            <person name="Sato H."/>
            <person name="Tonouchi N."/>
        </authorList>
    </citation>
    <scope>NUCLEOTIDE SEQUENCE</scope>
    <source>
        <strain evidence="6">NBRC 103393</strain>
    </source>
</reference>
<dbReference type="InterPro" id="IPR058245">
    <property type="entry name" value="NreC/VraR/RcsB-like_REC"/>
</dbReference>
<dbReference type="CDD" id="cd17535">
    <property type="entry name" value="REC_NarL-like"/>
    <property type="match status" value="1"/>
</dbReference>
<dbReference type="PROSITE" id="PS00622">
    <property type="entry name" value="HTH_LUXR_1"/>
    <property type="match status" value="1"/>
</dbReference>
<dbReference type="SUPFAM" id="SSF52172">
    <property type="entry name" value="CheY-like"/>
    <property type="match status" value="1"/>
</dbReference>
<evidence type="ECO:0000256" key="3">
    <source>
        <dbReference type="PROSITE-ProRule" id="PRU00169"/>
    </source>
</evidence>
<evidence type="ECO:0000256" key="1">
    <source>
        <dbReference type="ARBA" id="ARBA00022553"/>
    </source>
</evidence>
<dbReference type="GO" id="GO:0003677">
    <property type="term" value="F:DNA binding"/>
    <property type="evidence" value="ECO:0007669"/>
    <property type="project" value="UniProtKB-KW"/>
</dbReference>
<evidence type="ECO:0000313" key="7">
    <source>
        <dbReference type="Proteomes" id="UP001165136"/>
    </source>
</evidence>
<keyword evidence="1 3" id="KW-0597">Phosphoprotein</keyword>
<dbReference type="PROSITE" id="PS50110">
    <property type="entry name" value="RESPONSE_REGULATORY"/>
    <property type="match status" value="1"/>
</dbReference>
<evidence type="ECO:0000313" key="6">
    <source>
        <dbReference type="EMBL" id="GLY69646.1"/>
    </source>
</evidence>
<dbReference type="PRINTS" id="PR00038">
    <property type="entry name" value="HTHLUXR"/>
</dbReference>
<accession>A0A9W6R605</accession>
<feature type="domain" description="HTH luxR-type" evidence="4">
    <location>
        <begin position="150"/>
        <end position="215"/>
    </location>
</feature>
<keyword evidence="7" id="KW-1185">Reference proteome</keyword>
<dbReference type="CDD" id="cd06170">
    <property type="entry name" value="LuxR_C_like"/>
    <property type="match status" value="1"/>
</dbReference>
<dbReference type="InterPro" id="IPR016032">
    <property type="entry name" value="Sig_transdc_resp-reg_C-effctor"/>
</dbReference>
<dbReference type="Proteomes" id="UP001165136">
    <property type="component" value="Unassembled WGS sequence"/>
</dbReference>
<evidence type="ECO:0000256" key="2">
    <source>
        <dbReference type="ARBA" id="ARBA00023125"/>
    </source>
</evidence>
<sequence length="218" mass="24079">MGRTESEQIEILIADDHPLYRYGLRGLLEEFAMFKVVGEAPTGDEALAMTWRLRPRLVLMDVNLPGTSGIEVTRNIVARLPRTSVVVITMLEDRDTFFAAIRAGARGYLMKGTESEDIRQAICTTVSGGLFFDAQVAKWVVEYLVKPPVAPTPFPELTDRERAVLELVADGEGNVAIARALGLSIKTVRNYHSRIFAKLQVVDRTEAAVLARRAGLGH</sequence>